<evidence type="ECO:0000313" key="2">
    <source>
        <dbReference type="Proteomes" id="UP001062846"/>
    </source>
</evidence>
<comment type="caution">
    <text evidence="1">The sequence shown here is derived from an EMBL/GenBank/DDBJ whole genome shotgun (WGS) entry which is preliminary data.</text>
</comment>
<accession>A0ACC0PRD2</accession>
<organism evidence="1 2">
    <name type="scientific">Rhododendron molle</name>
    <name type="common">Chinese azalea</name>
    <name type="synonym">Azalea mollis</name>
    <dbReference type="NCBI Taxonomy" id="49168"/>
    <lineage>
        <taxon>Eukaryota</taxon>
        <taxon>Viridiplantae</taxon>
        <taxon>Streptophyta</taxon>
        <taxon>Embryophyta</taxon>
        <taxon>Tracheophyta</taxon>
        <taxon>Spermatophyta</taxon>
        <taxon>Magnoliopsida</taxon>
        <taxon>eudicotyledons</taxon>
        <taxon>Gunneridae</taxon>
        <taxon>Pentapetalae</taxon>
        <taxon>asterids</taxon>
        <taxon>Ericales</taxon>
        <taxon>Ericaceae</taxon>
        <taxon>Ericoideae</taxon>
        <taxon>Rhodoreae</taxon>
        <taxon>Rhododendron</taxon>
    </lineage>
</organism>
<dbReference type="EMBL" id="CM046389">
    <property type="protein sequence ID" value="KAI8567237.1"/>
    <property type="molecule type" value="Genomic_DNA"/>
</dbReference>
<keyword evidence="2" id="KW-1185">Reference proteome</keyword>
<name>A0ACC0PRD2_RHOML</name>
<dbReference type="Proteomes" id="UP001062846">
    <property type="component" value="Chromosome 2"/>
</dbReference>
<protein>
    <submittedName>
        <fullName evidence="1">Uncharacterized protein</fullName>
    </submittedName>
</protein>
<gene>
    <name evidence="1" type="ORF">RHMOL_Rhmol02G0105300</name>
</gene>
<reference evidence="1" key="1">
    <citation type="submission" date="2022-02" db="EMBL/GenBank/DDBJ databases">
        <title>Plant Genome Project.</title>
        <authorList>
            <person name="Zhang R.-G."/>
        </authorList>
    </citation>
    <scope>NUCLEOTIDE SEQUENCE</scope>
    <source>
        <strain evidence="1">AT1</strain>
    </source>
</reference>
<sequence>MNESSGHEVHRANGFLEGDAVESRTVVVDDEEEESQRCNNVGVGDTTRLCRRRWGIRGRVRVAVYSKTIGGLCAHYLTSGRLSAKRPNLREKLVLKVAAMSNDEILPQEILTDILSRLPVKSLCRFKSVSPSWNSLISGSEFVKTHLNRNKKTNYPQQKIIIITSSSTSYNLHSIDFAGINPTIVTVDLPDKSSEIKVLSSCEGLLLVNRYDDSKFLLNPCTRECKELPPFPFALPRDRLYSANVYGVGYDSLTDDYKVVIFSYFRTLYSAERDTIIVAVYSLKTNAWRRIQGSHNYVLQGTSCGVFVNGRLHFLCWRNESCVIVAFDLSEESFRELQLPALFGTNGSLYYRTTVLGGCLCLVDQRRFMVGLMLHLLELCCIEPEIWEILVLCPKPQDHVLFSFTL</sequence>
<proteinExistence type="predicted"/>
<evidence type="ECO:0000313" key="1">
    <source>
        <dbReference type="EMBL" id="KAI8567237.1"/>
    </source>
</evidence>